<sequence>MATDAALRPLAPGPLLRIGCGALTVDIAPQAGGRLAQVAFDGVDWLVGHDAGHAATIAWGSYPMLPWAGRVRHGRFDFRGRHCQLPVDLGAHAIHGIGLGLPWQVEEQAPTRAVLALRLPEDVRWPFGGSARQCIEAGERRLRLTLTLDAGTQAMPAVLGWHPWFQKPDTLDFRPDRYYPRDAEGIVQLPLRDPPPGPWDDCFVNREPVLLRRGGQCLRLSSDCDHWVVYDEAAHATCVEPQSGPPDAFNLGLARVLEPGETLSAGFLWEW</sequence>
<name>A0ABV3QEV4_9GAMM</name>
<dbReference type="RefSeq" id="WP_367853888.1">
    <property type="nucleotide sequence ID" value="NZ_JBFOHK010000002.1"/>
</dbReference>
<dbReference type="InterPro" id="IPR011013">
    <property type="entry name" value="Gal_mutarotase_sf_dom"/>
</dbReference>
<reference evidence="1 2" key="1">
    <citation type="submission" date="2024-06" db="EMBL/GenBank/DDBJ databases">
        <authorList>
            <person name="Woo H."/>
        </authorList>
    </citation>
    <scope>NUCLEOTIDE SEQUENCE [LARGE SCALE GENOMIC DNA]</scope>
    <source>
        <strain evidence="1 2">Si-c</strain>
    </source>
</reference>
<dbReference type="Gene3D" id="2.70.98.10">
    <property type="match status" value="1"/>
</dbReference>
<dbReference type="SUPFAM" id="SSF74650">
    <property type="entry name" value="Galactose mutarotase-like"/>
    <property type="match status" value="1"/>
</dbReference>
<evidence type="ECO:0000313" key="1">
    <source>
        <dbReference type="EMBL" id="MEW9571817.1"/>
    </source>
</evidence>
<protein>
    <submittedName>
        <fullName evidence="1">Aldose 1-epimerase</fullName>
    </submittedName>
</protein>
<organism evidence="1 2">
    <name type="scientific">Rhodanobacter lycopersici</name>
    <dbReference type="NCBI Taxonomy" id="3162487"/>
    <lineage>
        <taxon>Bacteria</taxon>
        <taxon>Pseudomonadati</taxon>
        <taxon>Pseudomonadota</taxon>
        <taxon>Gammaproteobacteria</taxon>
        <taxon>Lysobacterales</taxon>
        <taxon>Rhodanobacteraceae</taxon>
        <taxon>Rhodanobacter</taxon>
    </lineage>
</organism>
<keyword evidence="2" id="KW-1185">Reference proteome</keyword>
<comment type="caution">
    <text evidence="1">The sequence shown here is derived from an EMBL/GenBank/DDBJ whole genome shotgun (WGS) entry which is preliminary data.</text>
</comment>
<gene>
    <name evidence="1" type="ORF">ABQJ54_08640</name>
</gene>
<evidence type="ECO:0000313" key="2">
    <source>
        <dbReference type="Proteomes" id="UP001556220"/>
    </source>
</evidence>
<dbReference type="InterPro" id="IPR008183">
    <property type="entry name" value="Aldose_1/G6P_1-epimerase"/>
</dbReference>
<dbReference type="EMBL" id="JBFOHK010000002">
    <property type="protein sequence ID" value="MEW9571817.1"/>
    <property type="molecule type" value="Genomic_DNA"/>
</dbReference>
<dbReference type="Pfam" id="PF01263">
    <property type="entry name" value="Aldose_epim"/>
    <property type="match status" value="1"/>
</dbReference>
<dbReference type="Proteomes" id="UP001556220">
    <property type="component" value="Unassembled WGS sequence"/>
</dbReference>
<dbReference type="InterPro" id="IPR014718">
    <property type="entry name" value="GH-type_carb-bd"/>
</dbReference>
<proteinExistence type="predicted"/>
<accession>A0ABV3QEV4</accession>